<dbReference type="VEuPathDB" id="FungiDB:UREG_00449"/>
<dbReference type="PANTHER" id="PTHR16184">
    <property type="entry name" value="ELONGATOR COMPLEX PROTEIN 6"/>
    <property type="match status" value="1"/>
</dbReference>
<protein>
    <recommendedName>
        <fullName evidence="5">Elongator complex protein 6</fullName>
    </recommendedName>
</protein>
<dbReference type="InterPro" id="IPR027417">
    <property type="entry name" value="P-loop_NTPase"/>
</dbReference>
<dbReference type="eggNOG" id="ENOG502QSI3">
    <property type="taxonomic scope" value="Eukaryota"/>
</dbReference>
<comment type="pathway">
    <text evidence="1">tRNA modification; 5-methoxycarbonylmethyl-2-thiouridine-tRNA biosynthesis.</text>
</comment>
<dbReference type="Proteomes" id="UP000002058">
    <property type="component" value="Unassembled WGS sequence"/>
</dbReference>
<dbReference type="HOGENOM" id="CLU_059771_0_0_1"/>
<gene>
    <name evidence="3" type="ORF">UREG_00449</name>
</gene>
<comment type="similarity">
    <text evidence="2">Belongs to the ELP6 family.</text>
</comment>
<evidence type="ECO:0000313" key="4">
    <source>
        <dbReference type="Proteomes" id="UP000002058"/>
    </source>
</evidence>
<accession>C4JE25</accession>
<dbReference type="STRING" id="336963.C4JE25"/>
<dbReference type="GO" id="GO:0033588">
    <property type="term" value="C:elongator holoenzyme complex"/>
    <property type="evidence" value="ECO:0007669"/>
    <property type="project" value="InterPro"/>
</dbReference>
<evidence type="ECO:0000313" key="3">
    <source>
        <dbReference type="EMBL" id="EEP75603.1"/>
    </source>
</evidence>
<dbReference type="AlphaFoldDB" id="C4JE25"/>
<dbReference type="UniPathway" id="UPA00988"/>
<name>C4JE25_UNCRE</name>
<reference evidence="4" key="1">
    <citation type="journal article" date="2009" name="Genome Res.">
        <title>Comparative genomic analyses of the human fungal pathogens Coccidioides and their relatives.</title>
        <authorList>
            <person name="Sharpton T.J."/>
            <person name="Stajich J.E."/>
            <person name="Rounsley S.D."/>
            <person name="Gardner M.J."/>
            <person name="Wortman J.R."/>
            <person name="Jordar V.S."/>
            <person name="Maiti R."/>
            <person name="Kodira C.D."/>
            <person name="Neafsey D.E."/>
            <person name="Zeng Q."/>
            <person name="Hung C.-Y."/>
            <person name="McMahan C."/>
            <person name="Muszewska A."/>
            <person name="Grynberg M."/>
            <person name="Mandel M.A."/>
            <person name="Kellner E.M."/>
            <person name="Barker B.M."/>
            <person name="Galgiani J.N."/>
            <person name="Orbach M.J."/>
            <person name="Kirkland T.N."/>
            <person name="Cole G.T."/>
            <person name="Henn M.R."/>
            <person name="Birren B.W."/>
            <person name="Taylor J.W."/>
        </authorList>
    </citation>
    <scope>NUCLEOTIDE SEQUENCE [LARGE SCALE GENOMIC DNA]</scope>
    <source>
        <strain evidence="4">UAMH 1704</strain>
    </source>
</reference>
<dbReference type="RefSeq" id="XP_002540936.1">
    <property type="nucleotide sequence ID" value="XM_002540890.1"/>
</dbReference>
<evidence type="ECO:0000256" key="1">
    <source>
        <dbReference type="ARBA" id="ARBA00005043"/>
    </source>
</evidence>
<dbReference type="OrthoDB" id="9995306at2759"/>
<dbReference type="OMA" id="LYFIQRD"/>
<dbReference type="EMBL" id="CH476615">
    <property type="protein sequence ID" value="EEP75603.1"/>
    <property type="molecule type" value="Genomic_DNA"/>
</dbReference>
<evidence type="ECO:0000256" key="2">
    <source>
        <dbReference type="ARBA" id="ARBA00008837"/>
    </source>
</evidence>
<keyword evidence="4" id="KW-1185">Reference proteome</keyword>
<dbReference type="InParanoid" id="C4JE25"/>
<evidence type="ECO:0008006" key="5">
    <source>
        <dbReference type="Google" id="ProtNLM"/>
    </source>
</evidence>
<dbReference type="CDD" id="cd19495">
    <property type="entry name" value="Elp6"/>
    <property type="match status" value="1"/>
</dbReference>
<dbReference type="InterPro" id="IPR018627">
    <property type="entry name" value="ELP6"/>
</dbReference>
<dbReference type="Gene3D" id="3.40.50.300">
    <property type="entry name" value="P-loop containing nucleotide triphosphate hydrolases"/>
    <property type="match status" value="1"/>
</dbReference>
<organism evidence="3 4">
    <name type="scientific">Uncinocarpus reesii (strain UAMH 1704)</name>
    <dbReference type="NCBI Taxonomy" id="336963"/>
    <lineage>
        <taxon>Eukaryota</taxon>
        <taxon>Fungi</taxon>
        <taxon>Dikarya</taxon>
        <taxon>Ascomycota</taxon>
        <taxon>Pezizomycotina</taxon>
        <taxon>Eurotiomycetes</taxon>
        <taxon>Eurotiomycetidae</taxon>
        <taxon>Onygenales</taxon>
        <taxon>Onygenaceae</taxon>
        <taxon>Uncinocarpus</taxon>
    </lineage>
</organism>
<sequence length="276" mass="30049">MRVVLVSFLRGWEFWRGEARRLGIDLAKLANERKFAFVDGLTGLFSHEVAHPTSTPIALHGRPPAPHASRFVAAARAPPASRPAPVHQKSSGPTTLHWSMAGKLEAIERDIISAIESLKSHAGEDDRVSSTEDVLLVIDQPDMLLAATGPEAGIGAVEVKDMIMGLRQLFQHVHSTLLTLAADAPLIHSEEQRTPLELEHASLVVTMAYQARMVMQLRGLETGVARDVSGVLQINKGVSFANTSDSKHMGEDDIEPKEVLYYVQSDGAVRVFGRGE</sequence>
<dbReference type="PANTHER" id="PTHR16184:SF6">
    <property type="entry name" value="ELONGATOR COMPLEX PROTEIN 6"/>
    <property type="match status" value="1"/>
</dbReference>
<dbReference type="GO" id="GO:0002098">
    <property type="term" value="P:tRNA wobble uridine modification"/>
    <property type="evidence" value="ECO:0007669"/>
    <property type="project" value="InterPro"/>
</dbReference>
<proteinExistence type="inferred from homology"/>
<dbReference type="KEGG" id="ure:UREG_00449"/>
<dbReference type="GeneID" id="8437247"/>